<dbReference type="InterPro" id="IPR044505">
    <property type="entry name" value="GlgX_Isoamylase_N_E_set"/>
</dbReference>
<dbReference type="SUPFAM" id="SSF81296">
    <property type="entry name" value="E set domains"/>
    <property type="match status" value="1"/>
</dbReference>
<dbReference type="PANTHER" id="PTHR43002">
    <property type="entry name" value="GLYCOGEN DEBRANCHING ENZYME"/>
    <property type="match status" value="1"/>
</dbReference>
<accession>A0A2T1HPZ5</accession>
<dbReference type="InterPro" id="IPR006047">
    <property type="entry name" value="GH13_cat_dom"/>
</dbReference>
<dbReference type="EMBL" id="PVZS01000021">
    <property type="protein sequence ID" value="PSC03731.1"/>
    <property type="molecule type" value="Genomic_DNA"/>
</dbReference>
<dbReference type="InterPro" id="IPR017853">
    <property type="entry name" value="GH"/>
</dbReference>
<evidence type="ECO:0000259" key="5">
    <source>
        <dbReference type="SMART" id="SM00642"/>
    </source>
</evidence>
<dbReference type="SMART" id="SM00642">
    <property type="entry name" value="Aamy"/>
    <property type="match status" value="1"/>
</dbReference>
<dbReference type="InterPro" id="IPR013783">
    <property type="entry name" value="Ig-like_fold"/>
</dbReference>
<dbReference type="AlphaFoldDB" id="A0A2T1HPZ5"/>
<dbReference type="InterPro" id="IPR004193">
    <property type="entry name" value="Glyco_hydro_13_N"/>
</dbReference>
<dbReference type="Gene3D" id="2.60.40.1180">
    <property type="entry name" value="Golgi alpha-mannosidase II"/>
    <property type="match status" value="1"/>
</dbReference>
<dbReference type="Pfam" id="PF02922">
    <property type="entry name" value="CBM_48"/>
    <property type="match status" value="1"/>
</dbReference>
<dbReference type="GO" id="GO:0004135">
    <property type="term" value="F:amylo-alpha-1,6-glucosidase activity"/>
    <property type="evidence" value="ECO:0007669"/>
    <property type="project" value="InterPro"/>
</dbReference>
<dbReference type="NCBIfam" id="TIGR02100">
    <property type="entry name" value="glgX_debranch"/>
    <property type="match status" value="1"/>
</dbReference>
<protein>
    <submittedName>
        <fullName evidence="6">Glycogen debranching enzyme GlgX</fullName>
    </submittedName>
</protein>
<dbReference type="InterPro" id="IPR011837">
    <property type="entry name" value="Glycogen_debranch_GlgX"/>
</dbReference>
<gene>
    <name evidence="6" type="primary">glgX</name>
    <name evidence="6" type="ORF">SLNSH_17455</name>
</gene>
<organism evidence="6 7">
    <name type="scientific">Alsobacter soli</name>
    <dbReference type="NCBI Taxonomy" id="2109933"/>
    <lineage>
        <taxon>Bacteria</taxon>
        <taxon>Pseudomonadati</taxon>
        <taxon>Pseudomonadota</taxon>
        <taxon>Alphaproteobacteria</taxon>
        <taxon>Hyphomicrobiales</taxon>
        <taxon>Alsobacteraceae</taxon>
        <taxon>Alsobacter</taxon>
    </lineage>
</organism>
<keyword evidence="3" id="KW-0326">Glycosidase</keyword>
<feature type="compositionally biased region" description="Basic and acidic residues" evidence="4">
    <location>
        <begin position="488"/>
        <end position="500"/>
    </location>
</feature>
<dbReference type="OrthoDB" id="3236218at2"/>
<evidence type="ECO:0000313" key="7">
    <source>
        <dbReference type="Proteomes" id="UP000239772"/>
    </source>
</evidence>
<dbReference type="Proteomes" id="UP000239772">
    <property type="component" value="Unassembled WGS sequence"/>
</dbReference>
<keyword evidence="7" id="KW-1185">Reference proteome</keyword>
<proteinExistence type="inferred from homology"/>
<dbReference type="Pfam" id="PF00128">
    <property type="entry name" value="Alpha-amylase"/>
    <property type="match status" value="1"/>
</dbReference>
<dbReference type="SUPFAM" id="SSF51445">
    <property type="entry name" value="(Trans)glycosidases"/>
    <property type="match status" value="1"/>
</dbReference>
<dbReference type="RefSeq" id="WP_106338300.1">
    <property type="nucleotide sequence ID" value="NZ_PVZS01000021.1"/>
</dbReference>
<dbReference type="CDD" id="cd02856">
    <property type="entry name" value="E_set_GDE_Isoamylase_N"/>
    <property type="match status" value="1"/>
</dbReference>
<dbReference type="SUPFAM" id="SSF51011">
    <property type="entry name" value="Glycosyl hydrolase domain"/>
    <property type="match status" value="1"/>
</dbReference>
<dbReference type="InterPro" id="IPR013780">
    <property type="entry name" value="Glyco_hydro_b"/>
</dbReference>
<feature type="region of interest" description="Disordered" evidence="4">
    <location>
        <begin position="488"/>
        <end position="513"/>
    </location>
</feature>
<dbReference type="Gene3D" id="3.20.20.80">
    <property type="entry name" value="Glycosidases"/>
    <property type="match status" value="1"/>
</dbReference>
<comment type="caution">
    <text evidence="6">The sequence shown here is derived from an EMBL/GenBank/DDBJ whole genome shotgun (WGS) entry which is preliminary data.</text>
</comment>
<reference evidence="7" key="1">
    <citation type="submission" date="2018-03" db="EMBL/GenBank/DDBJ databases">
        <authorList>
            <person name="Sun L."/>
            <person name="Liu H."/>
            <person name="Chen W."/>
            <person name="Huang K."/>
            <person name="Liu W."/>
            <person name="Gao X."/>
        </authorList>
    </citation>
    <scope>NUCLEOTIDE SEQUENCE [LARGE SCALE GENOMIC DNA]</scope>
    <source>
        <strain evidence="7">SH9</strain>
    </source>
</reference>
<evidence type="ECO:0000313" key="6">
    <source>
        <dbReference type="EMBL" id="PSC03731.1"/>
    </source>
</evidence>
<name>A0A2T1HPZ5_9HYPH</name>
<evidence type="ECO:0000256" key="4">
    <source>
        <dbReference type="SAM" id="MobiDB-lite"/>
    </source>
</evidence>
<dbReference type="InterPro" id="IPR014756">
    <property type="entry name" value="Ig_E-set"/>
</dbReference>
<evidence type="ECO:0000256" key="2">
    <source>
        <dbReference type="ARBA" id="ARBA00022801"/>
    </source>
</evidence>
<evidence type="ECO:0000256" key="3">
    <source>
        <dbReference type="ARBA" id="ARBA00023295"/>
    </source>
</evidence>
<keyword evidence="2" id="KW-0378">Hydrolase</keyword>
<evidence type="ECO:0000256" key="1">
    <source>
        <dbReference type="ARBA" id="ARBA00008061"/>
    </source>
</evidence>
<dbReference type="GO" id="GO:0005980">
    <property type="term" value="P:glycogen catabolic process"/>
    <property type="evidence" value="ECO:0007669"/>
    <property type="project" value="InterPro"/>
</dbReference>
<dbReference type="CDD" id="cd11326">
    <property type="entry name" value="AmyAc_Glg_debranch"/>
    <property type="match status" value="1"/>
</dbReference>
<dbReference type="Gene3D" id="2.60.40.10">
    <property type="entry name" value="Immunoglobulins"/>
    <property type="match status" value="1"/>
</dbReference>
<feature type="domain" description="Glycosyl hydrolase family 13 catalytic" evidence="5">
    <location>
        <begin position="185"/>
        <end position="591"/>
    </location>
</feature>
<comment type="similarity">
    <text evidence="1">Belongs to the glycosyl hydrolase 13 family.</text>
</comment>
<sequence>MNIQSGNPPAAKPTPAPQVLKKARVREGQPFPLGATWDGLGVNFALFSANATKVEICLFDISGEKELERVELPEYTDEVWHGYLPDARPGTVYAYRVHGPYEPTAGHRFNPNKLLLDPYAKQIDGQLTWNPALFGYTLDHADKDLSFDERDSAPFMPRCRVIDPAFTWGQERRPAAPWDRAIVYEAHLRGFTMRHPAVPEDLRGTFSGMMQHEVIEYVRSLGVTAIELLPVHAFVDDSYLMDKGLRNYWGYNSIGFFAPQPRYLATPFVNEIKEMVSHFHEAGIEVILDVVYNHTAEGNELGPTLSFKGIDNASYYRLAPDKRYYINDTGTGNTVNLSNSRVLQMVTDSLRYWAEEMHIDGFRFDLATILGREPHGFEEDGRFLDACRQDPTLAKVKLIAEPWDCGPGGYQVGRFSPGWAEWNDRYRDTVRAYWKGDEGKLPELAARITGSADFFNKRGRKPWASVNFITAHDGFTLNDLVSYNEKHNEANGENNRDGHSDNLSWNHGAEGPTDDREIRELRFRQMRNFLATLMFSQGTPMLLAGDEFARTQGGNNNAYCQDNEISWIDWDGISDEGKQLTEFVRHIIAIRQSQPMLRRGRFLSGAYNAEMDIKEVTWLTPTGEEMTPEHWNDGNARCFGVVLDGRAQPSGIRRRGSDRTLMLILNAHHDVVEFVLPEVAGGRDWRRLVDTNLPDVEEEEERLPLGHAYEVTGRSLLLLELRPAKRKA</sequence>